<organism evidence="3 4">
    <name type="scientific">Boudabousia liubingyangii</name>
    <dbReference type="NCBI Taxonomy" id="1921764"/>
    <lineage>
        <taxon>Bacteria</taxon>
        <taxon>Bacillati</taxon>
        <taxon>Actinomycetota</taxon>
        <taxon>Actinomycetes</taxon>
        <taxon>Actinomycetales</taxon>
        <taxon>Actinomycetaceae</taxon>
        <taxon>Boudabousia</taxon>
    </lineage>
</organism>
<keyword evidence="1" id="KW-0812">Transmembrane</keyword>
<dbReference type="AlphaFoldDB" id="A0A1Q5PKV9"/>
<dbReference type="InterPro" id="IPR036779">
    <property type="entry name" value="LysM_dom_sf"/>
</dbReference>
<keyword evidence="1" id="KW-0472">Membrane</keyword>
<dbReference type="STRING" id="1921764.BSR28_07705"/>
<dbReference type="InterPro" id="IPR018392">
    <property type="entry name" value="LysM"/>
</dbReference>
<reference evidence="3 4" key="1">
    <citation type="submission" date="2016-11" db="EMBL/GenBank/DDBJ databases">
        <title>Actinomyces gypaetusis sp. nov. isolated from the vulture Gypaetus barbatus in Qinghai Tibet Plateau China.</title>
        <authorList>
            <person name="Meng X."/>
        </authorList>
    </citation>
    <scope>NUCLEOTIDE SEQUENCE [LARGE SCALE GENOMIC DNA]</scope>
    <source>
        <strain evidence="3 4">VUL4_2</strain>
    </source>
</reference>
<keyword evidence="1" id="KW-1133">Transmembrane helix</keyword>
<feature type="transmembrane region" description="Helical" evidence="1">
    <location>
        <begin position="24"/>
        <end position="49"/>
    </location>
</feature>
<evidence type="ECO:0000313" key="3">
    <source>
        <dbReference type="EMBL" id="OKL47278.1"/>
    </source>
</evidence>
<gene>
    <name evidence="3" type="ORF">BSR29_06575</name>
</gene>
<comment type="caution">
    <text evidence="3">The sequence shown here is derived from an EMBL/GenBank/DDBJ whole genome shotgun (WGS) entry which is preliminary data.</text>
</comment>
<evidence type="ECO:0000256" key="1">
    <source>
        <dbReference type="SAM" id="Phobius"/>
    </source>
</evidence>
<accession>A0A1Q5PKV9</accession>
<evidence type="ECO:0000259" key="2">
    <source>
        <dbReference type="PROSITE" id="PS51782"/>
    </source>
</evidence>
<name>A0A1Q5PKV9_9ACTO</name>
<feature type="domain" description="LysM" evidence="2">
    <location>
        <begin position="139"/>
        <end position="201"/>
    </location>
</feature>
<keyword evidence="4" id="KW-1185">Reference proteome</keyword>
<dbReference type="Gene3D" id="3.10.350.10">
    <property type="entry name" value="LysM domain"/>
    <property type="match status" value="1"/>
</dbReference>
<dbReference type="Proteomes" id="UP000186785">
    <property type="component" value="Unassembled WGS sequence"/>
</dbReference>
<dbReference type="Pfam" id="PF01476">
    <property type="entry name" value="LysM"/>
    <property type="match status" value="1"/>
</dbReference>
<dbReference type="CDD" id="cd00118">
    <property type="entry name" value="LysM"/>
    <property type="match status" value="1"/>
</dbReference>
<proteinExistence type="predicted"/>
<dbReference type="RefSeq" id="WP_073709511.1">
    <property type="nucleotide sequence ID" value="NZ_MQSV01000004.1"/>
</dbReference>
<protein>
    <recommendedName>
        <fullName evidence="2">LysM domain-containing protein</fullName>
    </recommendedName>
</protein>
<evidence type="ECO:0000313" key="4">
    <source>
        <dbReference type="Proteomes" id="UP000186785"/>
    </source>
</evidence>
<dbReference type="PROSITE" id="PS51782">
    <property type="entry name" value="LYSM"/>
    <property type="match status" value="1"/>
</dbReference>
<dbReference type="EMBL" id="MQSV01000004">
    <property type="protein sequence ID" value="OKL47278.1"/>
    <property type="molecule type" value="Genomic_DNA"/>
</dbReference>
<dbReference type="SMART" id="SM00257">
    <property type="entry name" value="LysM"/>
    <property type="match status" value="1"/>
</dbReference>
<sequence length="210" mass="23386">MFYFNKSGQLNNARFDFAESLGNALLITFLLALVLLAFWQGFWVLLAFFSRWQQSTALQSLIHKRGTKLAKRIAAFTIASYALSGISNPAFATTYRDDTNSSSVSRPSVSLLLKDEKQTESDAHRLKGPVLLPKATSLNTYRVKPGDSLWRIAESLLRRSSPQDPPSAREVQVLVEQIYQQNLTAIGSNPNLIFPGTSLVLPKQPTRQKG</sequence>